<evidence type="ECO:0000313" key="7">
    <source>
        <dbReference type="EMBL" id="MCB5409673.1"/>
    </source>
</evidence>
<evidence type="ECO:0000256" key="2">
    <source>
        <dbReference type="ARBA" id="ARBA00022692"/>
    </source>
</evidence>
<evidence type="ECO:0000256" key="4">
    <source>
        <dbReference type="ARBA" id="ARBA00023136"/>
    </source>
</evidence>
<proteinExistence type="predicted"/>
<reference evidence="7 8" key="1">
    <citation type="submission" date="2020-07" db="EMBL/GenBank/DDBJ databases">
        <title>Pseudogemmobacter sp. nov., isolated from poultry manure in Taiwan.</title>
        <authorList>
            <person name="Lin S.-Y."/>
            <person name="Tang Y.-S."/>
            <person name="Young C.-C."/>
        </authorList>
    </citation>
    <scope>NUCLEOTIDE SEQUENCE [LARGE SCALE GENOMIC DNA]</scope>
    <source>
        <strain evidence="7 8">CC-YST710</strain>
    </source>
</reference>
<keyword evidence="8" id="KW-1185">Reference proteome</keyword>
<dbReference type="RefSeq" id="WP_226934584.1">
    <property type="nucleotide sequence ID" value="NZ_JACDXX010000005.1"/>
</dbReference>
<name>A0ABS8CJU6_9RHOB</name>
<feature type="transmembrane region" description="Helical" evidence="5">
    <location>
        <begin position="132"/>
        <end position="150"/>
    </location>
</feature>
<keyword evidence="3 5" id="KW-1133">Transmembrane helix</keyword>
<evidence type="ECO:0000256" key="1">
    <source>
        <dbReference type="ARBA" id="ARBA00004141"/>
    </source>
</evidence>
<evidence type="ECO:0000259" key="6">
    <source>
        <dbReference type="Pfam" id="PF04893"/>
    </source>
</evidence>
<comment type="caution">
    <text evidence="7">The sequence shown here is derived from an EMBL/GenBank/DDBJ whole genome shotgun (WGS) entry which is preliminary data.</text>
</comment>
<evidence type="ECO:0000256" key="5">
    <source>
        <dbReference type="SAM" id="Phobius"/>
    </source>
</evidence>
<dbReference type="InterPro" id="IPR006977">
    <property type="entry name" value="Yip1_dom"/>
</dbReference>
<dbReference type="Pfam" id="PF04893">
    <property type="entry name" value="Yip1"/>
    <property type="match status" value="1"/>
</dbReference>
<comment type="subcellular location">
    <subcellularLocation>
        <location evidence="1">Membrane</location>
        <topology evidence="1">Multi-pass membrane protein</topology>
    </subcellularLocation>
</comment>
<keyword evidence="2 5" id="KW-0812">Transmembrane</keyword>
<evidence type="ECO:0000313" key="8">
    <source>
        <dbReference type="Proteomes" id="UP001198571"/>
    </source>
</evidence>
<evidence type="ECO:0000256" key="3">
    <source>
        <dbReference type="ARBA" id="ARBA00022989"/>
    </source>
</evidence>
<accession>A0ABS8CJU6</accession>
<sequence length="193" mass="20999">MLKALFRLSLTQPRAGMRLLLNLTPSPGTAMAALAFVAVASALLIHFSLLALSAEGRDFARQIFGSPFYTAAIQALALLVAALLIWQVGRWRQGQGDFTGSVLVMAWLQAIMLVLQLGQILLTLALPPLANLFGYLAFAYFFWLVSHFIAELHRFDSVGKTFLGIVLTLVVAVLILSFLLSLFLSPEALSHGL</sequence>
<organism evidence="7 8">
    <name type="scientific">Pseudogemmobacter faecipullorum</name>
    <dbReference type="NCBI Taxonomy" id="2755041"/>
    <lineage>
        <taxon>Bacteria</taxon>
        <taxon>Pseudomonadati</taxon>
        <taxon>Pseudomonadota</taxon>
        <taxon>Alphaproteobacteria</taxon>
        <taxon>Rhodobacterales</taxon>
        <taxon>Paracoccaceae</taxon>
        <taxon>Pseudogemmobacter</taxon>
    </lineage>
</organism>
<feature type="domain" description="Yip1" evidence="6">
    <location>
        <begin position="9"/>
        <end position="178"/>
    </location>
</feature>
<feature type="transmembrane region" description="Helical" evidence="5">
    <location>
        <begin position="162"/>
        <end position="184"/>
    </location>
</feature>
<keyword evidence="4 5" id="KW-0472">Membrane</keyword>
<dbReference type="EMBL" id="JACDXX010000005">
    <property type="protein sequence ID" value="MCB5409673.1"/>
    <property type="molecule type" value="Genomic_DNA"/>
</dbReference>
<gene>
    <name evidence="7" type="ORF">H0485_06630</name>
</gene>
<feature type="transmembrane region" description="Helical" evidence="5">
    <location>
        <begin position="98"/>
        <end position="126"/>
    </location>
</feature>
<protein>
    <submittedName>
        <fullName evidence="7">YIP1 family protein</fullName>
    </submittedName>
</protein>
<dbReference type="Proteomes" id="UP001198571">
    <property type="component" value="Unassembled WGS sequence"/>
</dbReference>
<feature type="transmembrane region" description="Helical" evidence="5">
    <location>
        <begin position="63"/>
        <end position="86"/>
    </location>
</feature>